<reference evidence="1 2" key="1">
    <citation type="submission" date="2022-01" db="EMBL/GenBank/DDBJ databases">
        <title>A chromosomal length assembly of Cordylochernes scorpioides.</title>
        <authorList>
            <person name="Zeh D."/>
            <person name="Zeh J."/>
        </authorList>
    </citation>
    <scope>NUCLEOTIDE SEQUENCE [LARGE SCALE GENOMIC DNA]</scope>
    <source>
        <strain evidence="1">IN4F17</strain>
        <tissue evidence="1">Whole Body</tissue>
    </source>
</reference>
<evidence type="ECO:0000313" key="2">
    <source>
        <dbReference type="Proteomes" id="UP001235939"/>
    </source>
</evidence>
<accession>A0ABY6KPZ1</accession>
<dbReference type="EMBL" id="CP092870">
    <property type="protein sequence ID" value="UYV70931.1"/>
    <property type="molecule type" value="Genomic_DNA"/>
</dbReference>
<name>A0ABY6KPZ1_9ARAC</name>
<sequence length="135" mass="15414">MDWQRNVRPWSGLGRTLRQVEDTGLRLLGFSSRGKERIYAVYSKQTRAAVSRGRAATYRRRRCISWKILEGSTTFCLLFCSYLSSLCCSCSKSRNSLAIQAQNQAMQAQNKETPMKESLGLKFKCLEDEISSVKE</sequence>
<evidence type="ECO:0000313" key="1">
    <source>
        <dbReference type="EMBL" id="UYV70931.1"/>
    </source>
</evidence>
<proteinExistence type="predicted"/>
<organism evidence="1 2">
    <name type="scientific">Cordylochernes scorpioides</name>
    <dbReference type="NCBI Taxonomy" id="51811"/>
    <lineage>
        <taxon>Eukaryota</taxon>
        <taxon>Metazoa</taxon>
        <taxon>Ecdysozoa</taxon>
        <taxon>Arthropoda</taxon>
        <taxon>Chelicerata</taxon>
        <taxon>Arachnida</taxon>
        <taxon>Pseudoscorpiones</taxon>
        <taxon>Cheliferoidea</taxon>
        <taxon>Chernetidae</taxon>
        <taxon>Cordylochernes</taxon>
    </lineage>
</organism>
<protein>
    <submittedName>
        <fullName evidence="1">Uncharacterized protein</fullName>
    </submittedName>
</protein>
<keyword evidence="2" id="KW-1185">Reference proteome</keyword>
<gene>
    <name evidence="1" type="ORF">LAZ67_8001147</name>
</gene>
<dbReference type="Proteomes" id="UP001235939">
    <property type="component" value="Chromosome 08"/>
</dbReference>